<reference evidence="16" key="1">
    <citation type="journal article" date="2020" name="Nat. Ecol. Evol.">
        <title>Deeply conserved synteny resolves early events in vertebrate evolution.</title>
        <authorList>
            <person name="Simakov O."/>
            <person name="Marletaz F."/>
            <person name="Yue J.X."/>
            <person name="O'Connell B."/>
            <person name="Jenkins J."/>
            <person name="Brandt A."/>
            <person name="Calef R."/>
            <person name="Tung C.H."/>
            <person name="Huang T.K."/>
            <person name="Schmutz J."/>
            <person name="Satoh N."/>
            <person name="Yu J.K."/>
            <person name="Putnam N.H."/>
            <person name="Green R.E."/>
            <person name="Rokhsar D.S."/>
        </authorList>
    </citation>
    <scope>NUCLEOTIDE SEQUENCE [LARGE SCALE GENOMIC DNA]</scope>
    <source>
        <strain evidence="16">S238N-H82</strain>
    </source>
</reference>
<accession>A0A9J7KFT1</accession>
<dbReference type="Pfam" id="PF00084">
    <property type="entry name" value="Sushi"/>
    <property type="match status" value="3"/>
</dbReference>
<evidence type="ECO:0000256" key="8">
    <source>
        <dbReference type="ARBA" id="ARBA00022889"/>
    </source>
</evidence>
<keyword evidence="10" id="KW-0325">Glycoprotein</keyword>
<keyword evidence="7" id="KW-0106">Calcium</keyword>
<evidence type="ECO:0000256" key="12">
    <source>
        <dbReference type="PROSITE-ProRule" id="PRU00302"/>
    </source>
</evidence>
<keyword evidence="2" id="KW-0964">Secreted</keyword>
<evidence type="ECO:0000256" key="5">
    <source>
        <dbReference type="ARBA" id="ARBA00022729"/>
    </source>
</evidence>
<dbReference type="InterPro" id="IPR000742">
    <property type="entry name" value="EGF"/>
</dbReference>
<comment type="subcellular location">
    <subcellularLocation>
        <location evidence="1">Secreted</location>
    </subcellularLocation>
</comment>
<feature type="disulfide bond" evidence="12">
    <location>
        <begin position="208"/>
        <end position="235"/>
    </location>
</feature>
<evidence type="ECO:0000256" key="4">
    <source>
        <dbReference type="ARBA" id="ARBA00022659"/>
    </source>
</evidence>
<dbReference type="FunFam" id="2.10.70.10:FF:000064">
    <property type="entry name" value="Fibulin 7"/>
    <property type="match status" value="1"/>
</dbReference>
<feature type="domain" description="Sushi" evidence="15">
    <location>
        <begin position="343"/>
        <end position="408"/>
    </location>
</feature>
<keyword evidence="16" id="KW-1185">Reference proteome</keyword>
<keyword evidence="9 12" id="KW-1015">Disulfide bond</keyword>
<dbReference type="PROSITE" id="PS50923">
    <property type="entry name" value="SUSHI"/>
    <property type="match status" value="3"/>
</dbReference>
<dbReference type="Pfam" id="PF00008">
    <property type="entry name" value="EGF"/>
    <property type="match status" value="1"/>
</dbReference>
<dbReference type="SUPFAM" id="SSF57535">
    <property type="entry name" value="Complement control module/SCR domain"/>
    <property type="match status" value="3"/>
</dbReference>
<keyword evidence="8" id="KW-0130">Cell adhesion</keyword>
<evidence type="ECO:0000256" key="9">
    <source>
        <dbReference type="ARBA" id="ARBA00023157"/>
    </source>
</evidence>
<evidence type="ECO:0000256" key="7">
    <source>
        <dbReference type="ARBA" id="ARBA00022837"/>
    </source>
</evidence>
<dbReference type="SMART" id="SM00032">
    <property type="entry name" value="CCP"/>
    <property type="match status" value="3"/>
</dbReference>
<evidence type="ECO:0000256" key="3">
    <source>
        <dbReference type="ARBA" id="ARBA00022536"/>
    </source>
</evidence>
<dbReference type="CDD" id="cd00054">
    <property type="entry name" value="EGF_CA"/>
    <property type="match status" value="1"/>
</dbReference>
<reference evidence="17" key="2">
    <citation type="submission" date="2025-08" db="UniProtKB">
        <authorList>
            <consortium name="RefSeq"/>
        </authorList>
    </citation>
    <scope>IDENTIFICATION</scope>
    <source>
        <strain evidence="17">S238N-H82</strain>
        <tissue evidence="17">Testes</tissue>
    </source>
</reference>
<dbReference type="Gene3D" id="2.10.70.10">
    <property type="entry name" value="Complement Module, domain 1"/>
    <property type="match status" value="3"/>
</dbReference>
<keyword evidence="6" id="KW-0677">Repeat</keyword>
<name>A0A9J7KFT1_BRAFL</name>
<dbReference type="InterPro" id="IPR035976">
    <property type="entry name" value="Sushi/SCR/CCP_sf"/>
</dbReference>
<keyword evidence="4 12" id="KW-0768">Sushi</keyword>
<dbReference type="InterPro" id="IPR000436">
    <property type="entry name" value="Sushi_SCR_CCP_dom"/>
</dbReference>
<dbReference type="PANTHER" id="PTHR45656">
    <property type="entry name" value="PROTEIN CBR-CLEC-78"/>
    <property type="match status" value="1"/>
</dbReference>
<dbReference type="KEGG" id="bfo:118405494"/>
<evidence type="ECO:0000313" key="17">
    <source>
        <dbReference type="RefSeq" id="XP_035660889.1"/>
    </source>
</evidence>
<evidence type="ECO:0000259" key="15">
    <source>
        <dbReference type="PROSITE" id="PS50923"/>
    </source>
</evidence>
<dbReference type="InterPro" id="IPR051277">
    <property type="entry name" value="SEZ6_CSMD_C4BPB_Regulators"/>
</dbReference>
<feature type="domain" description="Sushi" evidence="15">
    <location>
        <begin position="181"/>
        <end position="237"/>
    </location>
</feature>
<dbReference type="Proteomes" id="UP000001554">
    <property type="component" value="Chromosome 18"/>
</dbReference>
<dbReference type="CDD" id="cd00033">
    <property type="entry name" value="CCP"/>
    <property type="match status" value="3"/>
</dbReference>
<dbReference type="PANTHER" id="PTHR45656:SF4">
    <property type="entry name" value="PROTEIN CBR-CLEC-78"/>
    <property type="match status" value="1"/>
</dbReference>
<feature type="domain" description="EGF-like" evidence="14">
    <location>
        <begin position="296"/>
        <end position="335"/>
    </location>
</feature>
<dbReference type="GO" id="GO:0007155">
    <property type="term" value="P:cell adhesion"/>
    <property type="evidence" value="ECO:0007669"/>
    <property type="project" value="UniProtKB-KW"/>
</dbReference>
<evidence type="ECO:0000256" key="11">
    <source>
        <dbReference type="PROSITE-ProRule" id="PRU00076"/>
    </source>
</evidence>
<gene>
    <name evidence="17" type="primary">LOC118405494</name>
</gene>
<dbReference type="Gene3D" id="2.10.25.10">
    <property type="entry name" value="Laminin"/>
    <property type="match status" value="1"/>
</dbReference>
<evidence type="ECO:0000256" key="13">
    <source>
        <dbReference type="SAM" id="SignalP"/>
    </source>
</evidence>
<sequence length="411" mass="43359">MTAGSVLASGLAVLFIMAAQATAQENHAFEVLNVANQTYQGVDFFAIEARLPEDGQSGSENWCKDYRLLCAKYGLKPTGCGEELMGSVPDVDRCVTEYDSDPNINNVLGCVPADGVAAVAGQAFTSATVTSGNSFGFYRCSTSYCQRGIVESQWSLTSTSEAFPDPGDRMVYTVCKGSAAVRCPMLSAPENGAKTGSNYYSNVVDFTCESGYELDGDASTTCQVDGTWTHPVPTCTALQCPEVTGPDNGAVTPTDTRSYGDVVRFTCDAGYELDGEESITCQADGTWDDDAPTCRDIDGCSPSPCAPLATCTDTPAPRIGATCTCEPGYDGDGAADGTGCTAVHCPEPTPPENGGMYGHSFSYMDEVKFYCNRGDYVENLPAYRLDGAATLTCQADGTWSDPVPTCIPKES</sequence>
<dbReference type="AlphaFoldDB" id="A0A9J7KFT1"/>
<evidence type="ECO:0000256" key="2">
    <source>
        <dbReference type="ARBA" id="ARBA00022525"/>
    </source>
</evidence>
<evidence type="ECO:0000256" key="10">
    <source>
        <dbReference type="ARBA" id="ARBA00023180"/>
    </source>
</evidence>
<dbReference type="GeneID" id="118405494"/>
<evidence type="ECO:0000256" key="6">
    <source>
        <dbReference type="ARBA" id="ARBA00022737"/>
    </source>
</evidence>
<comment type="caution">
    <text evidence="11">Lacks conserved residue(s) required for the propagation of feature annotation.</text>
</comment>
<dbReference type="OrthoDB" id="17569at2759"/>
<feature type="chain" id="PRO_5039890680" evidence="13">
    <location>
        <begin position="24"/>
        <end position="411"/>
    </location>
</feature>
<feature type="domain" description="Sushi" evidence="15">
    <location>
        <begin position="238"/>
        <end position="296"/>
    </location>
</feature>
<evidence type="ECO:0000256" key="1">
    <source>
        <dbReference type="ARBA" id="ARBA00004613"/>
    </source>
</evidence>
<keyword evidence="5 13" id="KW-0732">Signal</keyword>
<dbReference type="RefSeq" id="XP_035660889.1">
    <property type="nucleotide sequence ID" value="XM_035804996.1"/>
</dbReference>
<evidence type="ECO:0000259" key="14">
    <source>
        <dbReference type="PROSITE" id="PS50026"/>
    </source>
</evidence>
<protein>
    <submittedName>
        <fullName evidence="17">Sushi, von Willebrand factor type A, EGF and pentraxin domain-containing protein 1-like</fullName>
    </submittedName>
</protein>
<dbReference type="FunFam" id="2.10.70.10:FF:000014">
    <property type="entry name" value="Membrane cofactor protein"/>
    <property type="match status" value="1"/>
</dbReference>
<keyword evidence="3 11" id="KW-0245">EGF-like domain</keyword>
<dbReference type="GO" id="GO:0005576">
    <property type="term" value="C:extracellular region"/>
    <property type="evidence" value="ECO:0007669"/>
    <property type="project" value="UniProtKB-SubCell"/>
</dbReference>
<organism evidence="16 17">
    <name type="scientific">Branchiostoma floridae</name>
    <name type="common">Florida lancelet</name>
    <name type="synonym">Amphioxus</name>
    <dbReference type="NCBI Taxonomy" id="7739"/>
    <lineage>
        <taxon>Eukaryota</taxon>
        <taxon>Metazoa</taxon>
        <taxon>Chordata</taxon>
        <taxon>Cephalochordata</taxon>
        <taxon>Leptocardii</taxon>
        <taxon>Amphioxiformes</taxon>
        <taxon>Branchiostomatidae</taxon>
        <taxon>Branchiostoma</taxon>
    </lineage>
</organism>
<evidence type="ECO:0000313" key="16">
    <source>
        <dbReference type="Proteomes" id="UP000001554"/>
    </source>
</evidence>
<feature type="disulfide bond" evidence="12">
    <location>
        <begin position="267"/>
        <end position="294"/>
    </location>
</feature>
<proteinExistence type="predicted"/>
<dbReference type="PROSITE" id="PS50026">
    <property type="entry name" value="EGF_3"/>
    <property type="match status" value="1"/>
</dbReference>
<feature type="signal peptide" evidence="13">
    <location>
        <begin position="1"/>
        <end position="23"/>
    </location>
</feature>